<evidence type="ECO:0000256" key="3">
    <source>
        <dbReference type="PROSITE-ProRule" id="PRU00023"/>
    </source>
</evidence>
<dbReference type="InterPro" id="IPR036770">
    <property type="entry name" value="Ankyrin_rpt-contain_sf"/>
</dbReference>
<keyword evidence="5" id="KW-0472">Membrane</keyword>
<dbReference type="EMBL" id="RYZI01000147">
    <property type="protein sequence ID" value="RWA09599.1"/>
    <property type="molecule type" value="Genomic_DNA"/>
</dbReference>
<dbReference type="InterPro" id="IPR002110">
    <property type="entry name" value="Ankyrin_rpt"/>
</dbReference>
<keyword evidence="2 3" id="KW-0040">ANK repeat</keyword>
<dbReference type="PANTHER" id="PTHR24123">
    <property type="entry name" value="ANKYRIN REPEAT-CONTAINING"/>
    <property type="match status" value="1"/>
</dbReference>
<feature type="repeat" description="ANK" evidence="3">
    <location>
        <begin position="115"/>
        <end position="147"/>
    </location>
</feature>
<comment type="caution">
    <text evidence="7">The sequence shown here is derived from an EMBL/GenBank/DDBJ whole genome shotgun (WGS) entry which is preliminary data.</text>
</comment>
<dbReference type="Pfam" id="PF06985">
    <property type="entry name" value="HET"/>
    <property type="match status" value="1"/>
</dbReference>
<evidence type="ECO:0000256" key="2">
    <source>
        <dbReference type="ARBA" id="ARBA00023043"/>
    </source>
</evidence>
<keyword evidence="5" id="KW-0812">Transmembrane</keyword>
<sequence length="1974" mass="221496">MANSERSILGIQHPQASVSVQQAAQERHDESHPGTPRSADMLSTTPMADHAVSPEQAGASSERVCADRSGDNEAILSEILLEDQIQSLLSAALGMTAQAREELGRNASINTTITYGETALHLAARTSNLDTIKRLLDKGADIETRDSDGWTPLISACWGGSIEIVRLILNKLPASPKRKVYINLKENGGSTALTIACQNSITEMVLLLLEEGADVDVEDGDDDSPLILAARYGNAKMVENVLRFRPNPNKFCNGGTTALHEAVLRENDEDRNKVVERLLLKSSSELPGQPTVNLNARDFDEQTPLHLAVEKGYFEIAEKLLNQPSVDPNARNLYEQTPLHLAIDNRGWDIVTRLLDKGVDVNAQDVSGWTALHLACQNGRVDIARKLFDKGAVSRVQGSDNIHGALYFFVQYFWDNPNANPDPKDAKLIWDKADLEERVAATYGAKGDKDWNHLASLMQVPQAQIEEYTLIRLAKTSTKSDTDQILDILRDKGGNLRCESALECAAYYGLHNVVWSLLKNSMPSEKAETERQKAENLARKRHDESKNQRTEEATKRQEETQGKQAHAKTEDIKRVGDKSNQKRTSGLRKGESEFMKPQFDVTIDILMDPPPVEGASTDLYEETPRDSELPKQELDRRWATIVDFYQRNGRVDLLRRSRSVFDVVYNKISTADNPAGPEAIMQKARSASKGIRLEVVKERDYEKTDLRMRWIHLPANNMEWMEDLTRRVYREKNMSSSDWLSLNDLVQRSWHELPPNTSTPRFMKPVCLKESTLKGRGTTEQRERQQAEQEAKGSEGGTANTIVKYGEPTEQHNKGRGDVKTNPSTEKGPPKALENQTSQNDVPDSRKTYEELLKAYPGKTIHGTRSLDQFYYNSLPDMDERDQNQVFTRSWLGDGFIDPVIEMMFRQLRDAKTKKHGQPPPSSVKEMSRFLVLFCVDFINSVRWRDFSESEKSSEQNPGKNPEKEAVSQPVQLLYEHAINKAAADEKDLSHDFMVKMKEKKGNRGKKKKEDGEIKHPSEEPKPDNDTKNENKTTDKIDKSNWTSVSRAAALLDEVKDILDELMILKTLVTQQGHVWQDLVGNDLGPSNSRGPVHTLRAVTEMIEMADRIQASVKEILGLEQNGINIDQANESARQGTILMAFTLVTVFFTPLSFLTSLFALNVTIFQRNSSGQIEYQPGWIFTILLVARTLVMTVHSITTYIISSILLFLSRNLPPDGLITAAVDQTTNLTAEETSRPESYRLQTFSISETLQDWHQSAQATCAICRLIWQVLSRFDKDATLDKLLQISSHPSPSSSPGSDDNIYLELSGFIGQTLLLEFVELPADVYFPTLELFSRDGKHQLDSSDSLSLSFNPGGENVLIIVIIDTLSCFRIIGAASEVASDLDLSLCIKLTKKWLQSCRLNHPQCIAQKLGILPTRVLDVGESLATVPSIRLLETEPNLSAKYVALSYCWGKAGNITTTKNTLKERKKDIAWSILPKSFQDAIEVVRGLGIRYIWIDALCIIQDDAADWERESAKMADVYENAFLTISTDAARDPTQGIFTARRNDRLSTADTLATGYTARPARNIAVEQFPVTDEIGETHIVYAREPLSHSDIISPRSYYDVTYPLMSRAWTLQERLLSSRILHVTAAELIWECKTTLCCECGTISRESDYLSGNPSPKIAYDVAMQNIIEEGRDALHVKGQEAKQSEQPLTPKTSREWTLLIGGYSNRMLTYEIDKLPAISALARRFSLIDELRIPRTYLAGLWLEDLPWLLCWRAFQRRFEQRPEKYCAPTWSWASISTPVIWDMEIYEAKARVEVLDASAAPVGQANAFGRVKGAYAMLRGLVQRAVLEVDVQHNAVLALRNIRGERIFFVPDLNPPDHHDTKDEQAPPRREIFSNLRDGGELACLWLLQGGAEDKAYGLVLVPAPDDAIARCPRLPHFDGTGKHSKDVATFERAGLVTAMSRVYQKNEVSATRWFVGAELETVCIV</sequence>
<keyword evidence="1" id="KW-0677">Repeat</keyword>
<keyword evidence="8" id="KW-1185">Reference proteome</keyword>
<dbReference type="Pfam" id="PF01544">
    <property type="entry name" value="CorA"/>
    <property type="match status" value="1"/>
</dbReference>
<feature type="compositionally biased region" description="Basic and acidic residues" evidence="4">
    <location>
        <begin position="526"/>
        <end position="580"/>
    </location>
</feature>
<feature type="compositionally biased region" description="Basic and acidic residues" evidence="4">
    <location>
        <begin position="807"/>
        <end position="819"/>
    </location>
</feature>
<reference evidence="7 8" key="1">
    <citation type="submission" date="2018-12" db="EMBL/GenBank/DDBJ databases">
        <title>Draft genome sequence of Xylaria grammica IHI A82.</title>
        <authorList>
            <person name="Buettner E."/>
            <person name="Kellner H."/>
        </authorList>
    </citation>
    <scope>NUCLEOTIDE SEQUENCE [LARGE SCALE GENOMIC DNA]</scope>
    <source>
        <strain evidence="7 8">IHI A82</strain>
    </source>
</reference>
<feature type="repeat" description="ANK" evidence="3">
    <location>
        <begin position="300"/>
        <end position="333"/>
    </location>
</feature>
<dbReference type="STRING" id="363999.A0A439D5B0"/>
<dbReference type="Gene3D" id="1.25.40.20">
    <property type="entry name" value="Ankyrin repeat-containing domain"/>
    <property type="match status" value="1"/>
</dbReference>
<evidence type="ECO:0000259" key="6">
    <source>
        <dbReference type="Pfam" id="PF06985"/>
    </source>
</evidence>
<feature type="compositionally biased region" description="Low complexity" evidence="4">
    <location>
        <begin position="15"/>
        <end position="24"/>
    </location>
</feature>
<dbReference type="Proteomes" id="UP000286045">
    <property type="component" value="Unassembled WGS sequence"/>
</dbReference>
<organism evidence="7 8">
    <name type="scientific">Xylaria grammica</name>
    <dbReference type="NCBI Taxonomy" id="363999"/>
    <lineage>
        <taxon>Eukaryota</taxon>
        <taxon>Fungi</taxon>
        <taxon>Dikarya</taxon>
        <taxon>Ascomycota</taxon>
        <taxon>Pezizomycotina</taxon>
        <taxon>Sordariomycetes</taxon>
        <taxon>Xylariomycetidae</taxon>
        <taxon>Xylariales</taxon>
        <taxon>Xylariaceae</taxon>
        <taxon>Xylaria</taxon>
    </lineage>
</organism>
<dbReference type="InterPro" id="IPR010730">
    <property type="entry name" value="HET"/>
</dbReference>
<accession>A0A439D5B0</accession>
<keyword evidence="5" id="KW-1133">Transmembrane helix</keyword>
<evidence type="ECO:0000256" key="1">
    <source>
        <dbReference type="ARBA" id="ARBA00022737"/>
    </source>
</evidence>
<feature type="transmembrane region" description="Helical" evidence="5">
    <location>
        <begin position="1182"/>
        <end position="1210"/>
    </location>
</feature>
<dbReference type="Gene3D" id="1.20.58.340">
    <property type="entry name" value="Magnesium transport protein CorA, transmembrane region"/>
    <property type="match status" value="1"/>
</dbReference>
<evidence type="ECO:0000256" key="5">
    <source>
        <dbReference type="SAM" id="Phobius"/>
    </source>
</evidence>
<dbReference type="InterPro" id="IPR002523">
    <property type="entry name" value="MgTranspt_CorA/ZnTranspt_ZntB"/>
</dbReference>
<feature type="transmembrane region" description="Helical" evidence="5">
    <location>
        <begin position="1138"/>
        <end position="1161"/>
    </location>
</feature>
<proteinExistence type="predicted"/>
<feature type="domain" description="Heterokaryon incompatibility" evidence="6">
    <location>
        <begin position="1446"/>
        <end position="1619"/>
    </location>
</feature>
<dbReference type="PANTHER" id="PTHR24123:SF33">
    <property type="entry name" value="PROTEIN HOS4"/>
    <property type="match status" value="1"/>
</dbReference>
<dbReference type="PRINTS" id="PR01415">
    <property type="entry name" value="ANKYRIN"/>
</dbReference>
<evidence type="ECO:0000313" key="8">
    <source>
        <dbReference type="Proteomes" id="UP000286045"/>
    </source>
</evidence>
<dbReference type="Pfam" id="PF12796">
    <property type="entry name" value="Ank_2"/>
    <property type="match status" value="3"/>
</dbReference>
<evidence type="ECO:0000313" key="7">
    <source>
        <dbReference type="EMBL" id="RWA09599.1"/>
    </source>
</evidence>
<dbReference type="PROSITE" id="PS50088">
    <property type="entry name" value="ANK_REPEAT"/>
    <property type="match status" value="5"/>
</dbReference>
<dbReference type="SUPFAM" id="SSF48403">
    <property type="entry name" value="Ankyrin repeat"/>
    <property type="match status" value="1"/>
</dbReference>
<dbReference type="SMART" id="SM00248">
    <property type="entry name" value="ANK"/>
    <property type="match status" value="9"/>
</dbReference>
<dbReference type="GO" id="GO:0016020">
    <property type="term" value="C:membrane"/>
    <property type="evidence" value="ECO:0007669"/>
    <property type="project" value="InterPro"/>
</dbReference>
<feature type="repeat" description="ANK" evidence="3">
    <location>
        <begin position="188"/>
        <end position="220"/>
    </location>
</feature>
<name>A0A439D5B0_9PEZI</name>
<protein>
    <recommendedName>
        <fullName evidence="6">Heterokaryon incompatibility domain-containing protein</fullName>
    </recommendedName>
</protein>
<dbReference type="GO" id="GO:0046873">
    <property type="term" value="F:metal ion transmembrane transporter activity"/>
    <property type="evidence" value="ECO:0007669"/>
    <property type="project" value="InterPro"/>
</dbReference>
<evidence type="ECO:0000256" key="4">
    <source>
        <dbReference type="SAM" id="MobiDB-lite"/>
    </source>
</evidence>
<feature type="compositionally biased region" description="Basic and acidic residues" evidence="4">
    <location>
        <begin position="771"/>
        <end position="793"/>
    </location>
</feature>
<dbReference type="PROSITE" id="PS50297">
    <property type="entry name" value="ANK_REP_REGION"/>
    <property type="match status" value="5"/>
</dbReference>
<feature type="region of interest" description="Disordered" evidence="4">
    <location>
        <begin position="526"/>
        <end position="593"/>
    </location>
</feature>
<feature type="repeat" description="ANK" evidence="3">
    <location>
        <begin position="367"/>
        <end position="399"/>
    </location>
</feature>
<feature type="region of interest" description="Disordered" evidence="4">
    <location>
        <begin position="1"/>
        <end position="43"/>
    </location>
</feature>
<feature type="repeat" description="ANK" evidence="3">
    <location>
        <begin position="334"/>
        <end position="366"/>
    </location>
</feature>
<dbReference type="InterPro" id="IPR051165">
    <property type="entry name" value="Multifunctional_ANK_Repeat"/>
</dbReference>
<feature type="region of interest" description="Disordered" evidence="4">
    <location>
        <begin position="753"/>
        <end position="845"/>
    </location>
</feature>
<feature type="region of interest" description="Disordered" evidence="4">
    <location>
        <begin position="997"/>
        <end position="1038"/>
    </location>
</feature>
<gene>
    <name evidence="7" type="ORF">EKO27_g5501</name>
</gene>